<gene>
    <name evidence="2" type="ORF">G9U51_14920</name>
</gene>
<keyword evidence="3" id="KW-1185">Reference proteome</keyword>
<dbReference type="AlphaFoldDB" id="A0A967EFY8"/>
<organism evidence="2 3">
    <name type="scientific">Metallococcus carri</name>
    <dbReference type="NCBI Taxonomy" id="1656884"/>
    <lineage>
        <taxon>Bacteria</taxon>
        <taxon>Bacillati</taxon>
        <taxon>Actinomycetota</taxon>
        <taxon>Actinomycetes</taxon>
        <taxon>Micrococcales</taxon>
        <taxon>Dermacoccaceae</taxon>
        <taxon>Metallococcus</taxon>
    </lineage>
</organism>
<feature type="domain" description="Beta-lactamase-related" evidence="1">
    <location>
        <begin position="4"/>
        <end position="306"/>
    </location>
</feature>
<name>A0A967EFY8_9MICO</name>
<dbReference type="SUPFAM" id="SSF56601">
    <property type="entry name" value="beta-lactamase/transpeptidase-like"/>
    <property type="match status" value="1"/>
</dbReference>
<reference evidence="2" key="1">
    <citation type="submission" date="2020-03" db="EMBL/GenBank/DDBJ databases">
        <title>Draft sequencing of Calidifontibacter sp. DB0510.</title>
        <authorList>
            <person name="Kim D.-U."/>
        </authorList>
    </citation>
    <scope>NUCLEOTIDE SEQUENCE</scope>
    <source>
        <strain evidence="2">DB0510</strain>
    </source>
</reference>
<evidence type="ECO:0000313" key="3">
    <source>
        <dbReference type="Proteomes" id="UP000744769"/>
    </source>
</evidence>
<dbReference type="Gene3D" id="3.40.710.10">
    <property type="entry name" value="DD-peptidase/beta-lactamase superfamily"/>
    <property type="match status" value="1"/>
</dbReference>
<protein>
    <submittedName>
        <fullName evidence="2">Beta-lactamase family protein</fullName>
    </submittedName>
</protein>
<dbReference type="PANTHER" id="PTHR46825">
    <property type="entry name" value="D-ALANYL-D-ALANINE-CARBOXYPEPTIDASE/ENDOPEPTIDASE AMPH"/>
    <property type="match status" value="1"/>
</dbReference>
<dbReference type="PANTHER" id="PTHR46825:SF9">
    <property type="entry name" value="BETA-LACTAMASE-RELATED DOMAIN-CONTAINING PROTEIN"/>
    <property type="match status" value="1"/>
</dbReference>
<dbReference type="Pfam" id="PF00144">
    <property type="entry name" value="Beta-lactamase"/>
    <property type="match status" value="1"/>
</dbReference>
<dbReference type="InterPro" id="IPR001466">
    <property type="entry name" value="Beta-lactam-related"/>
</dbReference>
<evidence type="ECO:0000259" key="1">
    <source>
        <dbReference type="Pfam" id="PF00144"/>
    </source>
</evidence>
<accession>A0A967EFY8</accession>
<comment type="caution">
    <text evidence="2">The sequence shown here is derived from an EMBL/GenBank/DDBJ whole genome shotgun (WGS) entry which is preliminary data.</text>
</comment>
<dbReference type="EMBL" id="JAAOIV010000012">
    <property type="protein sequence ID" value="NHN57061.1"/>
    <property type="molecule type" value="Genomic_DNA"/>
</dbReference>
<proteinExistence type="predicted"/>
<dbReference type="InterPro" id="IPR012338">
    <property type="entry name" value="Beta-lactam/transpept-like"/>
</dbReference>
<dbReference type="InterPro" id="IPR050491">
    <property type="entry name" value="AmpC-like"/>
</dbReference>
<evidence type="ECO:0000313" key="2">
    <source>
        <dbReference type="EMBL" id="NHN57061.1"/>
    </source>
</evidence>
<sequence>MLSAAGDRHGVPGAVLGIARGDSLEVHTHGVLNTATGAAVQRDSMFHAGSITKPWTATQVLQLAGEGGLDLDQSIRELVPDAPIDDRITVRQLLNHTSGLDGDRFDDTGRGDDALARYVATLAGAEQITAPGTGYSYCNAGFALLGHLVATLDGTTWEETVRRRFTEPLGLEHTFTLPEDAILHSAAVGHTGTPPRPVHTWQLPRSMGPAGLLCLSAQDLVRFALEVGRAPAYASMLEPQVPIPVTSDGSTDVGLGWRIYAIGGREFFGHDGMTIGQCAFLRVAADAPEAVCLFINLDTSAAAAREVLDAAYEQIWRVKAPDLPAPQGDSYDRGVLGHYERAGLSFDLVERGDGLVLELRATGARLAIAERPYEEYEVRPSGEQFVARSGPEQNWQPLSFGRLPDGRGYLFSGGRLTPRVPPG</sequence>
<dbReference type="Proteomes" id="UP000744769">
    <property type="component" value="Unassembled WGS sequence"/>
</dbReference>